<keyword evidence="2" id="KW-1185">Reference proteome</keyword>
<sequence length="53" mass="6306">KRRPGDFEWDYERNGEFPIREDDMDEFEELAKKDEKILGSVGYTDHVEERGGN</sequence>
<dbReference type="RefSeq" id="XP_002780118.1">
    <property type="nucleotide sequence ID" value="XM_002780072.1"/>
</dbReference>
<protein>
    <submittedName>
        <fullName evidence="1">Uncharacterized protein</fullName>
    </submittedName>
</protein>
<evidence type="ECO:0000313" key="1">
    <source>
        <dbReference type="EMBL" id="EER11913.1"/>
    </source>
</evidence>
<dbReference type="AlphaFoldDB" id="C5KUD0"/>
<organism evidence="2">
    <name type="scientific">Perkinsus marinus (strain ATCC 50983 / TXsc)</name>
    <dbReference type="NCBI Taxonomy" id="423536"/>
    <lineage>
        <taxon>Eukaryota</taxon>
        <taxon>Sar</taxon>
        <taxon>Alveolata</taxon>
        <taxon>Perkinsozoa</taxon>
        <taxon>Perkinsea</taxon>
        <taxon>Perkinsida</taxon>
        <taxon>Perkinsidae</taxon>
        <taxon>Perkinsus</taxon>
    </lineage>
</organism>
<name>C5KUD0_PERM5</name>
<evidence type="ECO:0000313" key="2">
    <source>
        <dbReference type="Proteomes" id="UP000007800"/>
    </source>
</evidence>
<proteinExistence type="predicted"/>
<feature type="non-terminal residue" evidence="1">
    <location>
        <position position="1"/>
    </location>
</feature>
<gene>
    <name evidence="1" type="ORF">Pmar_PMAR013921</name>
</gene>
<accession>C5KUD0</accession>
<dbReference type="OrthoDB" id="425313at2759"/>
<reference evidence="1 2" key="1">
    <citation type="submission" date="2008-07" db="EMBL/GenBank/DDBJ databases">
        <authorList>
            <person name="El-Sayed N."/>
            <person name="Caler E."/>
            <person name="Inman J."/>
            <person name="Amedeo P."/>
            <person name="Hass B."/>
            <person name="Wortman J."/>
        </authorList>
    </citation>
    <scope>NUCLEOTIDE SEQUENCE [LARGE SCALE GENOMIC DNA]</scope>
    <source>
        <strain evidence="2">ATCC 50983 / TXsc</strain>
    </source>
</reference>
<dbReference type="InParanoid" id="C5KUD0"/>
<dbReference type="Proteomes" id="UP000007800">
    <property type="component" value="Unassembled WGS sequence"/>
</dbReference>
<dbReference type="GeneID" id="9060673"/>
<feature type="non-terminal residue" evidence="1">
    <location>
        <position position="53"/>
    </location>
</feature>
<dbReference type="EMBL" id="GG676217">
    <property type="protein sequence ID" value="EER11913.1"/>
    <property type="molecule type" value="Genomic_DNA"/>
</dbReference>